<evidence type="ECO:0000256" key="6">
    <source>
        <dbReference type="ARBA" id="ARBA00022816"/>
    </source>
</evidence>
<keyword evidence="6" id="KW-0509">mRNA transport</keyword>
<evidence type="ECO:0000256" key="5">
    <source>
        <dbReference type="ARBA" id="ARBA00019709"/>
    </source>
</evidence>
<comment type="function">
    <text evidence="8">Involved in the import of nuclear-targeted proteins into the nucleus and the export of poly(A) RNA out of the nucleus. Has a role in the endoplasmic reticulum-associated degradation (ERAD) pathway.</text>
</comment>
<dbReference type="InterPro" id="IPR016563">
    <property type="entry name" value="Npl4"/>
</dbReference>
<dbReference type="GO" id="GO:0015031">
    <property type="term" value="P:protein transport"/>
    <property type="evidence" value="ECO:0007669"/>
    <property type="project" value="UniProtKB-KW"/>
</dbReference>
<dbReference type="Pfam" id="PF05021">
    <property type="entry name" value="NPL4"/>
    <property type="match status" value="1"/>
</dbReference>
<dbReference type="EMBL" id="LT598465">
    <property type="protein sequence ID" value="SCU91995.1"/>
    <property type="molecule type" value="Genomic_DNA"/>
</dbReference>
<dbReference type="Pfam" id="PF05020">
    <property type="entry name" value="zf-NPL4"/>
    <property type="match status" value="1"/>
</dbReference>
<dbReference type="GO" id="GO:0006511">
    <property type="term" value="P:ubiquitin-dependent protein catabolic process"/>
    <property type="evidence" value="ECO:0007669"/>
    <property type="project" value="InterPro"/>
</dbReference>
<evidence type="ECO:0000313" key="10">
    <source>
        <dbReference type="EMBL" id="SCU91995.1"/>
    </source>
</evidence>
<keyword evidence="7" id="KW-0653">Protein transport</keyword>
<dbReference type="GO" id="GO:0051028">
    <property type="term" value="P:mRNA transport"/>
    <property type="evidence" value="ECO:0007669"/>
    <property type="project" value="UniProtKB-KW"/>
</dbReference>
<comment type="similarity">
    <text evidence="4">Belongs to the NPL4 family.</text>
</comment>
<dbReference type="Pfam" id="PF11543">
    <property type="entry name" value="UN_NPL4"/>
    <property type="match status" value="1"/>
</dbReference>
<accession>A0A1G4JN29</accession>
<dbReference type="CDD" id="cd08061">
    <property type="entry name" value="MPN_NPL4"/>
    <property type="match status" value="1"/>
</dbReference>
<dbReference type="STRING" id="1230905.A0A1G4JN29"/>
<reference evidence="10 11" key="1">
    <citation type="submission" date="2016-03" db="EMBL/GenBank/DDBJ databases">
        <authorList>
            <person name="Devillers H."/>
        </authorList>
    </citation>
    <scope>NUCLEOTIDE SEQUENCE [LARGE SCALE GENOMIC DNA]</scope>
    <source>
        <strain evidence="10">CBS 11717</strain>
    </source>
</reference>
<dbReference type="PANTHER" id="PTHR12710:SF0">
    <property type="entry name" value="NUCLEAR PROTEIN LOCALIZATION PROTEIN 4 HOMOLOG"/>
    <property type="match status" value="1"/>
</dbReference>
<name>A0A1G4JN29_9SACH</name>
<evidence type="ECO:0000256" key="3">
    <source>
        <dbReference type="ARBA" id="ARBA00004556"/>
    </source>
</evidence>
<evidence type="ECO:0000256" key="7">
    <source>
        <dbReference type="ARBA" id="ARBA00023010"/>
    </source>
</evidence>
<keyword evidence="6" id="KW-0813">Transport</keyword>
<dbReference type="GO" id="GO:0031965">
    <property type="term" value="C:nuclear membrane"/>
    <property type="evidence" value="ECO:0007669"/>
    <property type="project" value="UniProtKB-SubCell"/>
</dbReference>
<keyword evidence="11" id="KW-1185">Reference proteome</keyword>
<evidence type="ECO:0000259" key="9">
    <source>
        <dbReference type="PROSITE" id="PS50249"/>
    </source>
</evidence>
<proteinExistence type="inferred from homology"/>
<dbReference type="Gene3D" id="3.10.20.90">
    <property type="entry name" value="Phosphatidylinositol 3-kinase Catalytic Subunit, Chain A, domain 1"/>
    <property type="match status" value="1"/>
</dbReference>
<dbReference type="OrthoDB" id="10251089at2759"/>
<dbReference type="InterPro" id="IPR007716">
    <property type="entry name" value="NPL4_Zn-bd_put"/>
</dbReference>
<organism evidence="10 11">
    <name type="scientific">Lachancea mirantina</name>
    <dbReference type="NCBI Taxonomy" id="1230905"/>
    <lineage>
        <taxon>Eukaryota</taxon>
        <taxon>Fungi</taxon>
        <taxon>Dikarya</taxon>
        <taxon>Ascomycota</taxon>
        <taxon>Saccharomycotina</taxon>
        <taxon>Saccharomycetes</taxon>
        <taxon>Saccharomycetales</taxon>
        <taxon>Saccharomycetaceae</taxon>
        <taxon>Lachancea</taxon>
    </lineage>
</organism>
<dbReference type="PIRSF" id="PIRSF010052">
    <property type="entry name" value="Polyub_prc_Npl4"/>
    <property type="match status" value="1"/>
</dbReference>
<dbReference type="PANTHER" id="PTHR12710">
    <property type="entry name" value="NUCLEAR PROTEIN LOCALIZATION 4"/>
    <property type="match status" value="1"/>
</dbReference>
<comment type="subcellular location">
    <subcellularLocation>
        <location evidence="3">Cytoplasm</location>
        <location evidence="3">Perinuclear region</location>
    </subcellularLocation>
    <subcellularLocation>
        <location evidence="2">Endoplasmic reticulum membrane</location>
        <topology evidence="2">Peripheral membrane protein</topology>
    </subcellularLocation>
    <subcellularLocation>
        <location evidence="1">Nucleus membrane</location>
        <topology evidence="1">Peripheral membrane protein</topology>
        <orientation evidence="1">Cytoplasmic side</orientation>
    </subcellularLocation>
</comment>
<dbReference type="GO" id="GO:0043130">
    <property type="term" value="F:ubiquitin binding"/>
    <property type="evidence" value="ECO:0007669"/>
    <property type="project" value="TreeGrafter"/>
</dbReference>
<dbReference type="GO" id="GO:0048471">
    <property type="term" value="C:perinuclear region of cytoplasm"/>
    <property type="evidence" value="ECO:0007669"/>
    <property type="project" value="UniProtKB-SubCell"/>
</dbReference>
<dbReference type="Proteomes" id="UP000191024">
    <property type="component" value="Chromosome E"/>
</dbReference>
<evidence type="ECO:0000256" key="8">
    <source>
        <dbReference type="ARBA" id="ARBA00024703"/>
    </source>
</evidence>
<dbReference type="InterPro" id="IPR029071">
    <property type="entry name" value="Ubiquitin-like_domsf"/>
</dbReference>
<keyword evidence="7" id="KW-0811">Translocation</keyword>
<protein>
    <recommendedName>
        <fullName evidence="5">Nuclear protein localization protein 4</fullName>
    </recommendedName>
</protein>
<gene>
    <name evidence="10" type="ORF">LAMI_0E08262G</name>
</gene>
<sequence length="577" mass="64785">MILRFRAPNGMHRLECEKNWTFGAVLEQLIVKLGAHVDETSLAIGEKPSSLKPAATLATSTVEQLGLKHGDMLYVNYGTREDHNVENAENPDRDQSSVKLNAGVGFSAPLKVKELAIDQELESQDGLIPRAKSSLCRHGDKGMCEYCAPLPPWDREYHEERNLKHISFHAYLKQLNEQTNKKSSASSYIAPLSQPDFRINKNCPTGHKPWPQGICSKCQPSAITLQQQPFRMVDYVEFQRSEMINEFINSWRTTGTQRFGYLYGHYDRYESTPLGISAVVDAIYEPPQHDESDGLSMDVSMVAEEMHKIDVVASDMGLVRLGMIFTDLTDAGAGDGSVFCKRHKDSFFLSSLEVIMAAKHQLKFPNACKYSEQGKFSSKFVTCVISGNVDGEIDISTYQVSAGAEALVQADFVEGSTHPSMAYIQETNADRYVPEIFYMRKNEYNLAVKENAKPAFPVEYLLVSLTHGFPKPDSSRKLTFNSSQFPWANRHAMGVSQDYLQLKSLLLTPATQGDFVALQNLLSDFHLLIYVHSLQILNSEEWKMLLQGTVLGKQDSLYRLVSTPGWQTFVMILQESS</sequence>
<dbReference type="InterPro" id="IPR037518">
    <property type="entry name" value="MPN"/>
</dbReference>
<feature type="domain" description="MPN" evidence="9">
    <location>
        <begin position="236"/>
        <end position="376"/>
    </location>
</feature>
<evidence type="ECO:0000256" key="1">
    <source>
        <dbReference type="ARBA" id="ARBA00004335"/>
    </source>
</evidence>
<evidence type="ECO:0000313" key="11">
    <source>
        <dbReference type="Proteomes" id="UP000191024"/>
    </source>
</evidence>
<dbReference type="InterPro" id="IPR024682">
    <property type="entry name" value="Npl4_Ub-like_dom"/>
</dbReference>
<dbReference type="SUPFAM" id="SSF54236">
    <property type="entry name" value="Ubiquitin-like"/>
    <property type="match status" value="1"/>
</dbReference>
<dbReference type="GO" id="GO:0031625">
    <property type="term" value="F:ubiquitin protein ligase binding"/>
    <property type="evidence" value="ECO:0007669"/>
    <property type="project" value="TreeGrafter"/>
</dbReference>
<dbReference type="AlphaFoldDB" id="A0A1G4JN29"/>
<evidence type="ECO:0000256" key="2">
    <source>
        <dbReference type="ARBA" id="ARBA00004406"/>
    </source>
</evidence>
<dbReference type="GO" id="GO:0005789">
    <property type="term" value="C:endoplasmic reticulum membrane"/>
    <property type="evidence" value="ECO:0007669"/>
    <property type="project" value="UniProtKB-SubCell"/>
</dbReference>
<dbReference type="InterPro" id="IPR007717">
    <property type="entry name" value="NPL4_C"/>
</dbReference>
<dbReference type="PROSITE" id="PS50249">
    <property type="entry name" value="MPN"/>
    <property type="match status" value="1"/>
</dbReference>
<evidence type="ECO:0000256" key="4">
    <source>
        <dbReference type="ARBA" id="ARBA00011025"/>
    </source>
</evidence>